<dbReference type="Proteomes" id="UP000029052">
    <property type="component" value="Unassembled WGS sequence"/>
</dbReference>
<dbReference type="EMBL" id="JGZB01000003">
    <property type="protein sequence ID" value="KFI68725.1"/>
    <property type="molecule type" value="Genomic_DNA"/>
</dbReference>
<comment type="caution">
    <text evidence="2">The sequence shown here is derived from an EMBL/GenBank/DDBJ whole genome shotgun (WGS) entry which is preliminary data.</text>
</comment>
<dbReference type="GO" id="GO:0015833">
    <property type="term" value="P:peptide transport"/>
    <property type="evidence" value="ECO:0007669"/>
    <property type="project" value="TreeGrafter"/>
</dbReference>
<dbReference type="Gene3D" id="3.10.105.10">
    <property type="entry name" value="Dipeptide-binding Protein, Domain 3"/>
    <property type="match status" value="1"/>
</dbReference>
<gene>
    <name evidence="2" type="ORF">BMAGN_0596</name>
</gene>
<dbReference type="SUPFAM" id="SSF53850">
    <property type="entry name" value="Periplasmic binding protein-like II"/>
    <property type="match status" value="1"/>
</dbReference>
<dbReference type="Gene3D" id="3.40.190.10">
    <property type="entry name" value="Periplasmic binding protein-like II"/>
    <property type="match status" value="1"/>
</dbReference>
<keyword evidence="3" id="KW-1185">Reference proteome</keyword>
<dbReference type="Gene3D" id="3.90.76.10">
    <property type="entry name" value="Dipeptide-binding Protein, Domain 1"/>
    <property type="match status" value="1"/>
</dbReference>
<sequence length="456" mass="50268">MTQYTVRLKDGWKFTDGTPVTAESFTKAWSYVANAKNAQKCSSFFSMIKGYDELQDPDKLQGDEQLSGLNVVDDKTFTVDLNSPDSIFPVKVGYIAFAPLPESFYKDPKAFGENPVGNGMYKFTHWDHNSQIELAKNADYKGVQKVANDGVTFKIYTSADSAYSDVQGGNLDVTGTIPASAIKTFEKDSSVEAYNKAGSVIQAFTIPSDYEHWKVDTEEGHLRRLALSMAIEREEIVEKVLGGTGTVATDFSSPAIPGYADNLKNSENLKYNPAKAKELWKKADAISKYDGKLVFSYDADKGFKPVFEAIVNSANNVLGEVGLKATANPVPTFQEFRNSIDERSMKGAFRTGWTPDYPSIEDYLYQIYDSAAADGKGANDGDYRNADVDALFTKAMGITNQDERNKVYQDAEVILLDELPSIPLYYSNAVGVAAAGVKGFTMDWQNQPIFNELSKS</sequence>
<accession>A0A087BCH5</accession>
<feature type="domain" description="Solute-binding protein family 5" evidence="1">
    <location>
        <begin position="2"/>
        <end position="372"/>
    </location>
</feature>
<dbReference type="PANTHER" id="PTHR30290:SF83">
    <property type="entry name" value="ABC TRANSPORTER SUBSTRATE-BINDING PROTEIN"/>
    <property type="match status" value="1"/>
</dbReference>
<name>A0A087BCH5_9BIFI</name>
<dbReference type="PIRSF" id="PIRSF002741">
    <property type="entry name" value="MppA"/>
    <property type="match status" value="1"/>
</dbReference>
<dbReference type="Pfam" id="PF00496">
    <property type="entry name" value="SBP_bac_5"/>
    <property type="match status" value="1"/>
</dbReference>
<dbReference type="GO" id="GO:0042597">
    <property type="term" value="C:periplasmic space"/>
    <property type="evidence" value="ECO:0007669"/>
    <property type="project" value="UniProtKB-ARBA"/>
</dbReference>
<dbReference type="InterPro" id="IPR030678">
    <property type="entry name" value="Peptide/Ni-bd"/>
</dbReference>
<dbReference type="GO" id="GO:1904680">
    <property type="term" value="F:peptide transmembrane transporter activity"/>
    <property type="evidence" value="ECO:0007669"/>
    <property type="project" value="TreeGrafter"/>
</dbReference>
<protein>
    <submittedName>
        <fullName evidence="2">Dipeptide ABC transporter, solute-binding protein</fullName>
    </submittedName>
</protein>
<evidence type="ECO:0000313" key="2">
    <source>
        <dbReference type="EMBL" id="KFI68725.1"/>
    </source>
</evidence>
<evidence type="ECO:0000259" key="1">
    <source>
        <dbReference type="Pfam" id="PF00496"/>
    </source>
</evidence>
<proteinExistence type="predicted"/>
<dbReference type="STRING" id="1692.BMAGN_0596"/>
<evidence type="ECO:0000313" key="3">
    <source>
        <dbReference type="Proteomes" id="UP000029052"/>
    </source>
</evidence>
<dbReference type="PANTHER" id="PTHR30290">
    <property type="entry name" value="PERIPLASMIC BINDING COMPONENT OF ABC TRANSPORTER"/>
    <property type="match status" value="1"/>
</dbReference>
<dbReference type="eggNOG" id="COG4166">
    <property type="taxonomic scope" value="Bacteria"/>
</dbReference>
<dbReference type="InterPro" id="IPR039424">
    <property type="entry name" value="SBP_5"/>
</dbReference>
<dbReference type="InterPro" id="IPR000914">
    <property type="entry name" value="SBP_5_dom"/>
</dbReference>
<organism evidence="2 3">
    <name type="scientific">Bifidobacterium magnum</name>
    <dbReference type="NCBI Taxonomy" id="1692"/>
    <lineage>
        <taxon>Bacteria</taxon>
        <taxon>Bacillati</taxon>
        <taxon>Actinomycetota</taxon>
        <taxon>Actinomycetes</taxon>
        <taxon>Bifidobacteriales</taxon>
        <taxon>Bifidobacteriaceae</taxon>
        <taxon>Bifidobacterium</taxon>
    </lineage>
</organism>
<reference evidence="2 3" key="1">
    <citation type="submission" date="2014-03" db="EMBL/GenBank/DDBJ databases">
        <title>Genomics of Bifidobacteria.</title>
        <authorList>
            <person name="Ventura M."/>
            <person name="Milani C."/>
            <person name="Lugli G.A."/>
        </authorList>
    </citation>
    <scope>NUCLEOTIDE SEQUENCE [LARGE SCALE GENOMIC DNA]</scope>
    <source>
        <strain evidence="2 3">LMG 11591</strain>
    </source>
</reference>
<dbReference type="AlphaFoldDB" id="A0A087BCH5"/>
<dbReference type="CDD" id="cd00995">
    <property type="entry name" value="PBP2_NikA_DppA_OppA_like"/>
    <property type="match status" value="1"/>
</dbReference>
<dbReference type="GO" id="GO:0043190">
    <property type="term" value="C:ATP-binding cassette (ABC) transporter complex"/>
    <property type="evidence" value="ECO:0007669"/>
    <property type="project" value="InterPro"/>
</dbReference>